<evidence type="ECO:0000313" key="3">
    <source>
        <dbReference type="Proteomes" id="UP001302349"/>
    </source>
</evidence>
<accession>A0ABZ0IZF3</accession>
<evidence type="ECO:0000313" key="2">
    <source>
        <dbReference type="EMBL" id="WOK09759.1"/>
    </source>
</evidence>
<keyword evidence="3" id="KW-1185">Reference proteome</keyword>
<dbReference type="InterPro" id="IPR048020">
    <property type="entry name" value="Transpos_IS3"/>
</dbReference>
<dbReference type="Proteomes" id="UP001302349">
    <property type="component" value="Chromosome"/>
</dbReference>
<dbReference type="Pfam" id="PF13333">
    <property type="entry name" value="rve_2"/>
    <property type="match status" value="1"/>
</dbReference>
<dbReference type="PANTHER" id="PTHR46889">
    <property type="entry name" value="TRANSPOSASE INSF FOR INSERTION SEQUENCE IS3B-RELATED"/>
    <property type="match status" value="1"/>
</dbReference>
<dbReference type="EMBL" id="CP136051">
    <property type="protein sequence ID" value="WOK09759.1"/>
    <property type="molecule type" value="Genomic_DNA"/>
</dbReference>
<dbReference type="PANTHER" id="PTHR46889:SF4">
    <property type="entry name" value="TRANSPOSASE INSO FOR INSERTION SEQUENCE ELEMENT IS911B-RELATED"/>
    <property type="match status" value="1"/>
</dbReference>
<evidence type="ECO:0000259" key="1">
    <source>
        <dbReference type="PROSITE" id="PS50994"/>
    </source>
</evidence>
<dbReference type="Gene3D" id="3.30.420.10">
    <property type="entry name" value="Ribonuclease H-like superfamily/Ribonuclease H"/>
    <property type="match status" value="1"/>
</dbReference>
<proteinExistence type="predicted"/>
<dbReference type="Pfam" id="PF13276">
    <property type="entry name" value="HTH_21"/>
    <property type="match status" value="1"/>
</dbReference>
<organism evidence="2 3">
    <name type="scientific">Imperialibacter roseus</name>
    <dbReference type="NCBI Taxonomy" id="1324217"/>
    <lineage>
        <taxon>Bacteria</taxon>
        <taxon>Pseudomonadati</taxon>
        <taxon>Bacteroidota</taxon>
        <taxon>Cytophagia</taxon>
        <taxon>Cytophagales</taxon>
        <taxon>Flammeovirgaceae</taxon>
        <taxon>Imperialibacter</taxon>
    </lineage>
</organism>
<dbReference type="InterPro" id="IPR050900">
    <property type="entry name" value="Transposase_IS3/IS150/IS904"/>
</dbReference>
<dbReference type="InterPro" id="IPR001584">
    <property type="entry name" value="Integrase_cat-core"/>
</dbReference>
<dbReference type="PROSITE" id="PS50994">
    <property type="entry name" value="INTEGRASE"/>
    <property type="match status" value="1"/>
</dbReference>
<gene>
    <name evidence="2" type="ORF">RT717_17725</name>
</gene>
<dbReference type="InterPro" id="IPR012337">
    <property type="entry name" value="RNaseH-like_sf"/>
</dbReference>
<dbReference type="InterPro" id="IPR036397">
    <property type="entry name" value="RNaseH_sf"/>
</dbReference>
<protein>
    <submittedName>
        <fullName evidence="2">IS3 family transposase</fullName>
    </submittedName>
</protein>
<reference evidence="2 3" key="1">
    <citation type="journal article" date="2023" name="Microbiol. Resour. Announc.">
        <title>Complete Genome Sequence of Imperialibacter roseus strain P4T.</title>
        <authorList>
            <person name="Tizabi D.R."/>
            <person name="Bachvaroff T."/>
            <person name="Hill R.T."/>
        </authorList>
    </citation>
    <scope>NUCLEOTIDE SEQUENCE [LARGE SCALE GENOMIC DNA]</scope>
    <source>
        <strain evidence="2 3">P4T</strain>
    </source>
</reference>
<sequence length="291" mass="34121">MLQFIKDNSYRFGIERMCKVFKISRSSYYDWLNRAPSQRALERIKIKQEIDILYKQSKGRYGSPKIANELRDRGWRISRPRVARIMRSEGIRSVICKKFRGATTNSRHSLPVAENHLNRDFDATMPGQKWVSDITYIPTAQGWMYLTIIMDLYDRKIIGWSLSTSMTTNNTILSAWKMATINRTATPGLIFHSDQGVQYASYIFSEKLKSHRVIQSMSRKGNCWDNAVAENFFKILKSEMVKHTCFNSILQAKNEVFEFIEVWYNRKRKHQYLGYKTPQGSITLTVSVFKY</sequence>
<dbReference type="InterPro" id="IPR025948">
    <property type="entry name" value="HTH-like_dom"/>
</dbReference>
<dbReference type="SUPFAM" id="SSF53098">
    <property type="entry name" value="Ribonuclease H-like"/>
    <property type="match status" value="1"/>
</dbReference>
<dbReference type="NCBIfam" id="NF033516">
    <property type="entry name" value="transpos_IS3"/>
    <property type="match status" value="1"/>
</dbReference>
<name>A0ABZ0IZF3_9BACT</name>
<feature type="domain" description="Integrase catalytic" evidence="1">
    <location>
        <begin position="122"/>
        <end position="285"/>
    </location>
</feature>
<dbReference type="RefSeq" id="WP_317492366.1">
    <property type="nucleotide sequence ID" value="NZ_CP136051.1"/>
</dbReference>
<dbReference type="Pfam" id="PF00665">
    <property type="entry name" value="rve"/>
    <property type="match status" value="1"/>
</dbReference>